<feature type="transmembrane region" description="Helical" evidence="1">
    <location>
        <begin position="20"/>
        <end position="39"/>
    </location>
</feature>
<name>A0A382LTQ8_9ZZZZ</name>
<sequence>VSPIKDILGRKKGETMEQNVRNLTVFVATLAMIASVLIVPSVSADSHDLQITGSGDDGLRSYASQNGTAEFGISVT</sequence>
<keyword evidence="1" id="KW-0472">Membrane</keyword>
<protein>
    <submittedName>
        <fullName evidence="2">Uncharacterized protein</fullName>
    </submittedName>
</protein>
<keyword evidence="1" id="KW-1133">Transmembrane helix</keyword>
<dbReference type="AlphaFoldDB" id="A0A382LTQ8"/>
<dbReference type="EMBL" id="UINC01089070">
    <property type="protein sequence ID" value="SVC39843.1"/>
    <property type="molecule type" value="Genomic_DNA"/>
</dbReference>
<evidence type="ECO:0000313" key="2">
    <source>
        <dbReference type="EMBL" id="SVC39843.1"/>
    </source>
</evidence>
<accession>A0A382LTQ8</accession>
<evidence type="ECO:0000256" key="1">
    <source>
        <dbReference type="SAM" id="Phobius"/>
    </source>
</evidence>
<feature type="non-terminal residue" evidence="2">
    <location>
        <position position="76"/>
    </location>
</feature>
<gene>
    <name evidence="2" type="ORF">METZ01_LOCUS292697</name>
</gene>
<reference evidence="2" key="1">
    <citation type="submission" date="2018-05" db="EMBL/GenBank/DDBJ databases">
        <authorList>
            <person name="Lanie J.A."/>
            <person name="Ng W.-L."/>
            <person name="Kazmierczak K.M."/>
            <person name="Andrzejewski T.M."/>
            <person name="Davidsen T.M."/>
            <person name="Wayne K.J."/>
            <person name="Tettelin H."/>
            <person name="Glass J.I."/>
            <person name="Rusch D."/>
            <person name="Podicherti R."/>
            <person name="Tsui H.-C.T."/>
            <person name="Winkler M.E."/>
        </authorList>
    </citation>
    <scope>NUCLEOTIDE SEQUENCE</scope>
</reference>
<feature type="non-terminal residue" evidence="2">
    <location>
        <position position="1"/>
    </location>
</feature>
<keyword evidence="1" id="KW-0812">Transmembrane</keyword>
<organism evidence="2">
    <name type="scientific">marine metagenome</name>
    <dbReference type="NCBI Taxonomy" id="408172"/>
    <lineage>
        <taxon>unclassified sequences</taxon>
        <taxon>metagenomes</taxon>
        <taxon>ecological metagenomes</taxon>
    </lineage>
</organism>
<proteinExistence type="predicted"/>